<keyword evidence="4" id="KW-1185">Reference proteome</keyword>
<dbReference type="NCBIfam" id="NF003124">
    <property type="entry name" value="PRK04043.1"/>
    <property type="match status" value="1"/>
</dbReference>
<name>A0A2P8QZB6_9BACT</name>
<accession>A0A2P8QZB6</accession>
<feature type="chain" id="PRO_5015782180" evidence="2">
    <location>
        <begin position="19"/>
        <end position="415"/>
    </location>
</feature>
<dbReference type="PANTHER" id="PTHR36842">
    <property type="entry name" value="PROTEIN TOLB HOMOLOG"/>
    <property type="match status" value="1"/>
</dbReference>
<comment type="caution">
    <text evidence="3">The sequence shown here is derived from an EMBL/GenBank/DDBJ whole genome shotgun (WGS) entry which is preliminary data.</text>
</comment>
<dbReference type="OrthoDB" id="9815657at2"/>
<keyword evidence="2" id="KW-0732">Signal</keyword>
<dbReference type="Proteomes" id="UP000240535">
    <property type="component" value="Unassembled WGS sequence"/>
</dbReference>
<dbReference type="RefSeq" id="WP_106872212.1">
    <property type="nucleotide sequence ID" value="NZ_CP053841.1"/>
</dbReference>
<evidence type="ECO:0000256" key="1">
    <source>
        <dbReference type="ARBA" id="ARBA00009820"/>
    </source>
</evidence>
<dbReference type="Gene3D" id="2.120.10.30">
    <property type="entry name" value="TolB, C-terminal domain"/>
    <property type="match status" value="1"/>
</dbReference>
<dbReference type="InterPro" id="IPR011659">
    <property type="entry name" value="WD40"/>
</dbReference>
<dbReference type="EMBL" id="PDHH01000006">
    <property type="protein sequence ID" value="PSM51594.1"/>
    <property type="molecule type" value="Genomic_DNA"/>
</dbReference>
<proteinExistence type="inferred from homology"/>
<dbReference type="AlphaFoldDB" id="A0A2P8QZB6"/>
<evidence type="ECO:0000313" key="4">
    <source>
        <dbReference type="Proteomes" id="UP000240535"/>
    </source>
</evidence>
<reference evidence="4" key="1">
    <citation type="submission" date="2017-10" db="EMBL/GenBank/DDBJ databases">
        <title>Campylobacter species from seals.</title>
        <authorList>
            <person name="Gilbert M.J."/>
            <person name="Zomer A.L."/>
            <person name="Timmerman A.J."/>
            <person name="Duim B."/>
            <person name="Wagenaar J.A."/>
        </authorList>
    </citation>
    <scope>NUCLEOTIDE SEQUENCE [LARGE SCALE GENOMIC DNA]</scope>
    <source>
        <strain evidence="4">17S00004-5</strain>
    </source>
</reference>
<dbReference type="SUPFAM" id="SSF69304">
    <property type="entry name" value="Tricorn protease N-terminal domain"/>
    <property type="match status" value="1"/>
</dbReference>
<gene>
    <name evidence="3" type="primary">tolB</name>
    <name evidence="3" type="ORF">CQ405_07300</name>
</gene>
<evidence type="ECO:0000256" key="2">
    <source>
        <dbReference type="SAM" id="SignalP"/>
    </source>
</evidence>
<dbReference type="PANTHER" id="PTHR36842:SF1">
    <property type="entry name" value="PROTEIN TOLB"/>
    <property type="match status" value="1"/>
</dbReference>
<feature type="signal peptide" evidence="2">
    <location>
        <begin position="1"/>
        <end position="18"/>
    </location>
</feature>
<dbReference type="Pfam" id="PF07676">
    <property type="entry name" value="PD40"/>
    <property type="match status" value="2"/>
</dbReference>
<evidence type="ECO:0000313" key="3">
    <source>
        <dbReference type="EMBL" id="PSM51594.1"/>
    </source>
</evidence>
<comment type="similarity">
    <text evidence="1">Belongs to the TolB family.</text>
</comment>
<organism evidence="3 4">
    <name type="scientific">Campylobacter blaseri</name>
    <dbReference type="NCBI Taxonomy" id="2042961"/>
    <lineage>
        <taxon>Bacteria</taxon>
        <taxon>Pseudomonadati</taxon>
        <taxon>Campylobacterota</taxon>
        <taxon>Epsilonproteobacteria</taxon>
        <taxon>Campylobacterales</taxon>
        <taxon>Campylobacteraceae</taxon>
        <taxon>Campylobacter</taxon>
    </lineage>
</organism>
<sequence length="415" mass="46221">MRKIIIIFSFCVALFANDATTTIVNQGVSLPKVIVQDSSTLENANLKDKFFKIIIGDLKVGATFDVSDAYSVSSFDGDHTTNIVDNATFIVRYSLSGNELSSINLDLKVLSAQNGKIVYESNNNIKDGRKYPFLAHKAISEVISKIGYANVDWMNKMVLISKYTSAKTSDIIVADYTLTYQQVVLSGGFNIFPKWASAEQREFYYTAYINGNIPTIFKYNISNNRKSRIIEGQGMLAVSDVSSDGTKLAITDAPNDQPDIFVYDLRSGKKDRITTYPGIDVSGNFVDNDEKIVFVSDRLGYPNVFMKNINGGNVEQMVYHGRNNNSISTNGNYIAYSSREEGGVFNLYLISTQTDYIRQLTAGGKNLFPRFSQDGGTIMYIKDSNYQSAVGLIRVNENKGFIFPLKLGKIQSLDW</sequence>
<protein>
    <submittedName>
        <fullName evidence="3">Tol-Pal system protein TolB</fullName>
    </submittedName>
</protein>
<dbReference type="InterPro" id="IPR011042">
    <property type="entry name" value="6-blade_b-propeller_TolB-like"/>
</dbReference>